<feature type="compositionally biased region" description="Low complexity" evidence="12">
    <location>
        <begin position="212"/>
        <end position="226"/>
    </location>
</feature>
<evidence type="ECO:0000256" key="6">
    <source>
        <dbReference type="ARBA" id="ARBA00022679"/>
    </source>
</evidence>
<evidence type="ECO:0000313" key="16">
    <source>
        <dbReference type="Proteomes" id="UP000239590"/>
    </source>
</evidence>
<keyword evidence="7" id="KW-0547">Nucleotide-binding</keyword>
<dbReference type="SMART" id="SM00387">
    <property type="entry name" value="HATPase_c"/>
    <property type="match status" value="1"/>
</dbReference>
<keyword evidence="8" id="KW-0418">Kinase</keyword>
<gene>
    <name evidence="15" type="ORF">C5O19_03045</name>
</gene>
<keyword evidence="10" id="KW-0902">Two-component regulatory system</keyword>
<proteinExistence type="predicted"/>
<keyword evidence="6" id="KW-0808">Transferase</keyword>
<dbReference type="PANTHER" id="PTHR42878:SF13">
    <property type="entry name" value="HISTIDINE KINASE"/>
    <property type="match status" value="1"/>
</dbReference>
<keyword evidence="13" id="KW-0812">Transmembrane</keyword>
<dbReference type="RefSeq" id="WP_104709852.1">
    <property type="nucleotide sequence ID" value="NZ_PTRA01000001.1"/>
</dbReference>
<dbReference type="CDD" id="cd00075">
    <property type="entry name" value="HATPase"/>
    <property type="match status" value="1"/>
</dbReference>
<dbReference type="Gene3D" id="3.30.565.10">
    <property type="entry name" value="Histidine kinase-like ATPase, C-terminal domain"/>
    <property type="match status" value="1"/>
</dbReference>
<evidence type="ECO:0000256" key="2">
    <source>
        <dbReference type="ARBA" id="ARBA00004236"/>
    </source>
</evidence>
<evidence type="ECO:0000256" key="4">
    <source>
        <dbReference type="ARBA" id="ARBA00022475"/>
    </source>
</evidence>
<dbReference type="InterPro" id="IPR003594">
    <property type="entry name" value="HATPase_dom"/>
</dbReference>
<dbReference type="Pfam" id="PF00512">
    <property type="entry name" value="HisKA"/>
    <property type="match status" value="1"/>
</dbReference>
<evidence type="ECO:0000256" key="1">
    <source>
        <dbReference type="ARBA" id="ARBA00000085"/>
    </source>
</evidence>
<dbReference type="GO" id="GO:0005886">
    <property type="term" value="C:plasma membrane"/>
    <property type="evidence" value="ECO:0007669"/>
    <property type="project" value="UniProtKB-SubCell"/>
</dbReference>
<dbReference type="AlphaFoldDB" id="A0A2S7ILU4"/>
<dbReference type="PANTHER" id="PTHR42878">
    <property type="entry name" value="TWO-COMPONENT HISTIDINE KINASE"/>
    <property type="match status" value="1"/>
</dbReference>
<dbReference type="InterPro" id="IPR005467">
    <property type="entry name" value="His_kinase_dom"/>
</dbReference>
<evidence type="ECO:0000256" key="12">
    <source>
        <dbReference type="SAM" id="MobiDB-lite"/>
    </source>
</evidence>
<dbReference type="InterPro" id="IPR003661">
    <property type="entry name" value="HisK_dim/P_dom"/>
</dbReference>
<dbReference type="SUPFAM" id="SSF55874">
    <property type="entry name" value="ATPase domain of HSP90 chaperone/DNA topoisomerase II/histidine kinase"/>
    <property type="match status" value="1"/>
</dbReference>
<organism evidence="15 16">
    <name type="scientific">Siphonobacter curvatus</name>
    <dbReference type="NCBI Taxonomy" id="2094562"/>
    <lineage>
        <taxon>Bacteria</taxon>
        <taxon>Pseudomonadati</taxon>
        <taxon>Bacteroidota</taxon>
        <taxon>Cytophagia</taxon>
        <taxon>Cytophagales</taxon>
        <taxon>Cytophagaceae</taxon>
        <taxon>Siphonobacter</taxon>
    </lineage>
</organism>
<keyword evidence="4" id="KW-1003">Cell membrane</keyword>
<keyword evidence="16" id="KW-1185">Reference proteome</keyword>
<evidence type="ECO:0000256" key="5">
    <source>
        <dbReference type="ARBA" id="ARBA00022553"/>
    </source>
</evidence>
<keyword evidence="11 13" id="KW-0472">Membrane</keyword>
<dbReference type="PROSITE" id="PS50109">
    <property type="entry name" value="HIS_KIN"/>
    <property type="match status" value="1"/>
</dbReference>
<evidence type="ECO:0000256" key="11">
    <source>
        <dbReference type="ARBA" id="ARBA00023136"/>
    </source>
</evidence>
<evidence type="ECO:0000256" key="7">
    <source>
        <dbReference type="ARBA" id="ARBA00022741"/>
    </source>
</evidence>
<dbReference type="GO" id="GO:0000155">
    <property type="term" value="F:phosphorelay sensor kinase activity"/>
    <property type="evidence" value="ECO:0007669"/>
    <property type="project" value="InterPro"/>
</dbReference>
<feature type="region of interest" description="Disordered" evidence="12">
    <location>
        <begin position="206"/>
        <end position="226"/>
    </location>
</feature>
<dbReference type="GO" id="GO:0005524">
    <property type="term" value="F:ATP binding"/>
    <property type="evidence" value="ECO:0007669"/>
    <property type="project" value="UniProtKB-KW"/>
</dbReference>
<dbReference type="EMBL" id="PTRA01000001">
    <property type="protein sequence ID" value="PQA58655.1"/>
    <property type="molecule type" value="Genomic_DNA"/>
</dbReference>
<evidence type="ECO:0000259" key="14">
    <source>
        <dbReference type="PROSITE" id="PS50109"/>
    </source>
</evidence>
<dbReference type="InterPro" id="IPR036890">
    <property type="entry name" value="HATPase_C_sf"/>
</dbReference>
<evidence type="ECO:0000256" key="9">
    <source>
        <dbReference type="ARBA" id="ARBA00022840"/>
    </source>
</evidence>
<dbReference type="GO" id="GO:0007234">
    <property type="term" value="P:osmosensory signaling via phosphorelay pathway"/>
    <property type="evidence" value="ECO:0007669"/>
    <property type="project" value="TreeGrafter"/>
</dbReference>
<evidence type="ECO:0000256" key="3">
    <source>
        <dbReference type="ARBA" id="ARBA00012438"/>
    </source>
</evidence>
<dbReference type="GO" id="GO:0030295">
    <property type="term" value="F:protein kinase activator activity"/>
    <property type="evidence" value="ECO:0007669"/>
    <property type="project" value="TreeGrafter"/>
</dbReference>
<feature type="domain" description="Histidine kinase" evidence="14">
    <location>
        <begin position="403"/>
        <end position="621"/>
    </location>
</feature>
<dbReference type="SMART" id="SM00388">
    <property type="entry name" value="HisKA"/>
    <property type="match status" value="1"/>
</dbReference>
<dbReference type="InterPro" id="IPR004358">
    <property type="entry name" value="Sig_transdc_His_kin-like_C"/>
</dbReference>
<dbReference type="PRINTS" id="PR00344">
    <property type="entry name" value="BCTRLSENSOR"/>
</dbReference>
<evidence type="ECO:0000256" key="10">
    <source>
        <dbReference type="ARBA" id="ARBA00023012"/>
    </source>
</evidence>
<feature type="transmembrane region" description="Helical" evidence="13">
    <location>
        <begin position="362"/>
        <end position="388"/>
    </location>
</feature>
<dbReference type="CDD" id="cd00082">
    <property type="entry name" value="HisKA"/>
    <property type="match status" value="1"/>
</dbReference>
<keyword evidence="9" id="KW-0067">ATP-binding</keyword>
<evidence type="ECO:0000313" key="15">
    <source>
        <dbReference type="EMBL" id="PQA58655.1"/>
    </source>
</evidence>
<accession>A0A2S7ILU4</accession>
<comment type="subcellular location">
    <subcellularLocation>
        <location evidence="2">Cell membrane</location>
    </subcellularLocation>
</comment>
<dbReference type="InterPro" id="IPR050351">
    <property type="entry name" value="BphY/WalK/GraS-like"/>
</dbReference>
<dbReference type="Gene3D" id="1.10.287.130">
    <property type="match status" value="1"/>
</dbReference>
<dbReference type="Pfam" id="PF02518">
    <property type="entry name" value="HATPase_c"/>
    <property type="match status" value="1"/>
</dbReference>
<dbReference type="Proteomes" id="UP000239590">
    <property type="component" value="Unassembled WGS sequence"/>
</dbReference>
<dbReference type="GO" id="GO:0000156">
    <property type="term" value="F:phosphorelay response regulator activity"/>
    <property type="evidence" value="ECO:0007669"/>
    <property type="project" value="TreeGrafter"/>
</dbReference>
<dbReference type="EC" id="2.7.13.3" evidence="3"/>
<reference evidence="16" key="1">
    <citation type="submission" date="2018-02" db="EMBL/GenBank/DDBJ databases">
        <title>Genome sequencing of Solimonas sp. HR-BB.</title>
        <authorList>
            <person name="Lee Y."/>
            <person name="Jeon C.O."/>
        </authorList>
    </citation>
    <scope>NUCLEOTIDE SEQUENCE [LARGE SCALE GENOMIC DNA]</scope>
    <source>
        <strain evidence="16">HR-U</strain>
    </source>
</reference>
<sequence>MTQQKIRWLVALMSLALIGLVVFQVFGIRETLNAKADQFDGTVTEAMDAVVHKLEKVEVTVLTNRQLAAERRKEQLQHLAIPQKTVKTPQVVKNKKQLSPSKPVTTADPATITRKYASQTPLVQQWEFYGRVTAPSDVLGRPSGQLTEAEMHYIGEYYRNDGPNNTADRSREELEKRYDETMFRNLRRDVETAKLRKDSVSRFLSSRVTGSKNKNTATKPAKTKPRTVVVKEPKGSLRRVDSSKSRPLTEYEKAEQKSRVMREVFLDLLTNDRPLTQRVDMTILDSLLKYEFQLRGIDLPFEYGLRSDDNPHDFVFTSSPGYREDRLLAGYSMQLFPSDLLATDNMLFVYFPERQSYLAEQVWTTLISSVILILVMGVCFYVAMSTIVRQKKLSDMKNDFINNMTHEFKTPVSTISLATQMLEDDAVAASPTMLKRYLGIIRDENQRLGSQVEKVLQAARFDRGEVKMNREQTDMHELIETVVHSLSPQVEARNGILETHLQANPSIITGDEVHLTNLIFNLLDNAIKYSGETTDVSIRTENVTGALKITVSDKGIGMNKEALRHIFEQFYRVPTGNVHDVKGFGLGLSYVKKIVDEHKGSIKVDSTPGKGSTFEITLPYV</sequence>
<keyword evidence="13" id="KW-1133">Transmembrane helix</keyword>
<comment type="caution">
    <text evidence="15">The sequence shown here is derived from an EMBL/GenBank/DDBJ whole genome shotgun (WGS) entry which is preliminary data.</text>
</comment>
<comment type="catalytic activity">
    <reaction evidence="1">
        <text>ATP + protein L-histidine = ADP + protein N-phospho-L-histidine.</text>
        <dbReference type="EC" id="2.7.13.3"/>
    </reaction>
</comment>
<dbReference type="FunFam" id="3.30.565.10:FF:000023">
    <property type="entry name" value="PAS domain-containing sensor histidine kinase"/>
    <property type="match status" value="1"/>
</dbReference>
<protein>
    <recommendedName>
        <fullName evidence="3">histidine kinase</fullName>
        <ecNumber evidence="3">2.7.13.3</ecNumber>
    </recommendedName>
</protein>
<evidence type="ECO:0000256" key="13">
    <source>
        <dbReference type="SAM" id="Phobius"/>
    </source>
</evidence>
<evidence type="ECO:0000256" key="8">
    <source>
        <dbReference type="ARBA" id="ARBA00022777"/>
    </source>
</evidence>
<dbReference type="InterPro" id="IPR036097">
    <property type="entry name" value="HisK_dim/P_sf"/>
</dbReference>
<name>A0A2S7ILU4_9BACT</name>
<dbReference type="OrthoDB" id="1933776at2"/>
<keyword evidence="5" id="KW-0597">Phosphoprotein</keyword>
<dbReference type="SUPFAM" id="SSF47384">
    <property type="entry name" value="Homodimeric domain of signal transducing histidine kinase"/>
    <property type="match status" value="1"/>
</dbReference>